<dbReference type="CDD" id="cd03246">
    <property type="entry name" value="ABCC_Protease_Secretion"/>
    <property type="match status" value="1"/>
</dbReference>
<dbReference type="GO" id="GO:0030256">
    <property type="term" value="C:type I protein secretion system complex"/>
    <property type="evidence" value="ECO:0007669"/>
    <property type="project" value="InterPro"/>
</dbReference>
<dbReference type="GO" id="GO:0140359">
    <property type="term" value="F:ABC-type transporter activity"/>
    <property type="evidence" value="ECO:0007669"/>
    <property type="project" value="InterPro"/>
</dbReference>
<dbReference type="PROSITE" id="PS50929">
    <property type="entry name" value="ABC_TM1F"/>
    <property type="match status" value="1"/>
</dbReference>
<comment type="caution">
    <text evidence="14">The sequence shown here is derived from an EMBL/GenBank/DDBJ whole genome shotgun (WGS) entry which is preliminary data.</text>
</comment>
<dbReference type="RefSeq" id="WP_100232274.1">
    <property type="nucleotide sequence ID" value="NZ_PGVG01000008.1"/>
</dbReference>
<dbReference type="InterPro" id="IPR017871">
    <property type="entry name" value="ABC_transporter-like_CS"/>
</dbReference>
<gene>
    <name evidence="14" type="ORF">CVM73_12495</name>
</gene>
<evidence type="ECO:0000256" key="9">
    <source>
        <dbReference type="ARBA" id="ARBA00023136"/>
    </source>
</evidence>
<dbReference type="PROSITE" id="PS00211">
    <property type="entry name" value="ABC_TRANSPORTER_1"/>
    <property type="match status" value="1"/>
</dbReference>
<organism evidence="14 15">
    <name type="scientific">Bradyrhizobium forestalis</name>
    <dbReference type="NCBI Taxonomy" id="1419263"/>
    <lineage>
        <taxon>Bacteria</taxon>
        <taxon>Pseudomonadati</taxon>
        <taxon>Pseudomonadota</taxon>
        <taxon>Alphaproteobacteria</taxon>
        <taxon>Hyphomicrobiales</taxon>
        <taxon>Nitrobacteraceae</taxon>
        <taxon>Bradyrhizobium</taxon>
    </lineage>
</organism>
<evidence type="ECO:0000256" key="6">
    <source>
        <dbReference type="ARBA" id="ARBA00022741"/>
    </source>
</evidence>
<dbReference type="InterPro" id="IPR036640">
    <property type="entry name" value="ABC1_TM_sf"/>
</dbReference>
<dbReference type="FunFam" id="3.40.50.300:FF:001444">
    <property type="entry name" value="ABC transporter ATP-binding protein"/>
    <property type="match status" value="1"/>
</dbReference>
<dbReference type="PROSITE" id="PS50893">
    <property type="entry name" value="ABC_TRANSPORTER_2"/>
    <property type="match status" value="1"/>
</dbReference>
<keyword evidence="6" id="KW-0547">Nucleotide-binding</keyword>
<evidence type="ECO:0000256" key="2">
    <source>
        <dbReference type="ARBA" id="ARBA00005417"/>
    </source>
</evidence>
<dbReference type="GO" id="GO:0030253">
    <property type="term" value="P:protein secretion by the type I secretion system"/>
    <property type="evidence" value="ECO:0007669"/>
    <property type="project" value="InterPro"/>
</dbReference>
<dbReference type="InterPro" id="IPR010128">
    <property type="entry name" value="ATPase_T1SS_PrtD-like"/>
</dbReference>
<evidence type="ECO:0000256" key="7">
    <source>
        <dbReference type="ARBA" id="ARBA00022840"/>
    </source>
</evidence>
<evidence type="ECO:0000256" key="1">
    <source>
        <dbReference type="ARBA" id="ARBA00004651"/>
    </source>
</evidence>
<keyword evidence="5 11" id="KW-0812">Transmembrane</keyword>
<feature type="domain" description="ABC transporter" evidence="12">
    <location>
        <begin position="333"/>
        <end position="569"/>
    </location>
</feature>
<accession>A0A2M8RAP4</accession>
<dbReference type="InterPro" id="IPR011527">
    <property type="entry name" value="ABC1_TM_dom"/>
</dbReference>
<evidence type="ECO:0000313" key="15">
    <source>
        <dbReference type="Proteomes" id="UP000231194"/>
    </source>
</evidence>
<dbReference type="InterPro" id="IPR027417">
    <property type="entry name" value="P-loop_NTPase"/>
</dbReference>
<dbReference type="Pfam" id="PF00005">
    <property type="entry name" value="ABC_tran"/>
    <property type="match status" value="1"/>
</dbReference>
<dbReference type="SUPFAM" id="SSF52540">
    <property type="entry name" value="P-loop containing nucleoside triphosphate hydrolases"/>
    <property type="match status" value="1"/>
</dbReference>
<keyword evidence="3" id="KW-0813">Transport</keyword>
<dbReference type="EMBL" id="PGVG01000008">
    <property type="protein sequence ID" value="PJG54906.1"/>
    <property type="molecule type" value="Genomic_DNA"/>
</dbReference>
<dbReference type="GO" id="GO:0034040">
    <property type="term" value="F:ATPase-coupled lipid transmembrane transporter activity"/>
    <property type="evidence" value="ECO:0007669"/>
    <property type="project" value="TreeGrafter"/>
</dbReference>
<sequence length="582" mass="62310">MAAIPGVRRSELGDALRACRTAFIGVGLMSCMINLLYLTGSIFMLEVYDRVLPSRSIPTLVGLIILASFLYMAQGVLDMIRNRILGRIGTALDEALNKRVFDTVVRLPLLVGSRNEGLQPLRDLDNVRSFLGGMGPSAFFDLPWLPLYLAICFAFHVLIGVTALVGAIILVGLTLVTEFMSRQPAKEAMGLAAQRNDLAQASRRNAEVMVSMGMAGRMNQRWSEANEKYLAGNQRASDVAGGLGAVAKVLRMMLQSAVLAVGAYLVIHQEATAGIIIAGSILSARALAPVDLAIAHWKSFVAARQSWHRLTRLLEQMPAQTMPTQLQAPTSRLSVEGVAMVPPGDQRLVVQDITFTLAAGNGLGVIGPSGSGKSSLIRALVGVWQPVRGKVRLDGAALDQWSSDMLGRHIGYLPQDVELFGGTIAQNISRFDPAATSEGIIAAAKEAGVHEMIIKMREGYNTQVGEQGAALSAGQAQRVALARALYGNPFLIVLDEPNSNLDTEGDEALTRAIRSARERGAIVVVVAHRPIGVEAVDQILVLRDGRMQTFGPKEQVLAQVLQPRVTPPAPIKIVSEGGVAKS</sequence>
<evidence type="ECO:0000256" key="5">
    <source>
        <dbReference type="ARBA" id="ARBA00022692"/>
    </source>
</evidence>
<evidence type="ECO:0000256" key="8">
    <source>
        <dbReference type="ARBA" id="ARBA00022989"/>
    </source>
</evidence>
<dbReference type="GO" id="GO:0005886">
    <property type="term" value="C:plasma membrane"/>
    <property type="evidence" value="ECO:0007669"/>
    <property type="project" value="UniProtKB-SubCell"/>
</dbReference>
<dbReference type="Proteomes" id="UP000231194">
    <property type="component" value="Unassembled WGS sequence"/>
</dbReference>
<evidence type="ECO:0000256" key="3">
    <source>
        <dbReference type="ARBA" id="ARBA00022448"/>
    </source>
</evidence>
<dbReference type="InterPro" id="IPR003593">
    <property type="entry name" value="AAA+_ATPase"/>
</dbReference>
<protein>
    <submittedName>
        <fullName evidence="14">Type I secretion system permease/ATPase</fullName>
    </submittedName>
</protein>
<dbReference type="Pfam" id="PF00664">
    <property type="entry name" value="ABC_membrane"/>
    <property type="match status" value="1"/>
</dbReference>
<proteinExistence type="inferred from homology"/>
<evidence type="ECO:0000259" key="13">
    <source>
        <dbReference type="PROSITE" id="PS50929"/>
    </source>
</evidence>
<dbReference type="PANTHER" id="PTHR24221:SF248">
    <property type="entry name" value="ABC TRANSPORTER TRANSMEMBRANE REGION"/>
    <property type="match status" value="1"/>
</dbReference>
<keyword evidence="4" id="KW-1003">Cell membrane</keyword>
<name>A0A2M8RAP4_9BRAD</name>
<evidence type="ECO:0000313" key="14">
    <source>
        <dbReference type="EMBL" id="PJG54906.1"/>
    </source>
</evidence>
<dbReference type="FunFam" id="1.20.1560.10:FF:000109">
    <property type="entry name" value="Alkaline protease secretion ATP-binding protein aprD"/>
    <property type="match status" value="1"/>
</dbReference>
<feature type="transmembrane region" description="Helical" evidence="11">
    <location>
        <begin position="147"/>
        <end position="176"/>
    </location>
</feature>
<dbReference type="InterPro" id="IPR039421">
    <property type="entry name" value="Type_1_exporter"/>
</dbReference>
<reference evidence="14 15" key="1">
    <citation type="submission" date="2017-11" db="EMBL/GenBank/DDBJ databases">
        <title>Bradyrhizobium forestalis sp. nov., an efficient nitrogen-fixing bacterium isolated from nodules of forest legume species in the Amazon.</title>
        <authorList>
            <person name="Costa E.M."/>
            <person name="Guimaraes A."/>
            <person name="Carvalho T.S."/>
            <person name="Rodrigues T.L."/>
            <person name="Ribeiro P.R.A."/>
            <person name="Lebbe L."/>
            <person name="Willems A."/>
            <person name="Moreira F.M.S."/>
        </authorList>
    </citation>
    <scope>NUCLEOTIDE SEQUENCE [LARGE SCALE GENOMIC DNA]</scope>
    <source>
        <strain evidence="14 15">INPA54B</strain>
    </source>
</reference>
<keyword evidence="8 11" id="KW-1133">Transmembrane helix</keyword>
<evidence type="ECO:0000256" key="10">
    <source>
        <dbReference type="ARBA" id="ARBA00024722"/>
    </source>
</evidence>
<dbReference type="CDD" id="cd18586">
    <property type="entry name" value="ABC_6TM_PrtD_like"/>
    <property type="match status" value="1"/>
</dbReference>
<dbReference type="OrthoDB" id="9808328at2"/>
<dbReference type="GO" id="GO:0016887">
    <property type="term" value="F:ATP hydrolysis activity"/>
    <property type="evidence" value="ECO:0007669"/>
    <property type="project" value="InterPro"/>
</dbReference>
<feature type="transmembrane region" description="Helical" evidence="11">
    <location>
        <begin position="57"/>
        <end position="77"/>
    </location>
</feature>
<dbReference type="NCBIfam" id="TIGR01842">
    <property type="entry name" value="type_I_sec_PrtD"/>
    <property type="match status" value="1"/>
</dbReference>
<evidence type="ECO:0000256" key="4">
    <source>
        <dbReference type="ARBA" id="ARBA00022475"/>
    </source>
</evidence>
<feature type="domain" description="ABC transmembrane type-1" evidence="13">
    <location>
        <begin position="24"/>
        <end position="302"/>
    </location>
</feature>
<dbReference type="SMART" id="SM00382">
    <property type="entry name" value="AAA"/>
    <property type="match status" value="1"/>
</dbReference>
<keyword evidence="7" id="KW-0067">ATP-binding</keyword>
<dbReference type="InterPro" id="IPR003439">
    <property type="entry name" value="ABC_transporter-like_ATP-bd"/>
</dbReference>
<comment type="function">
    <text evidence="10">Involved in beta-(1--&gt;2)glucan export. Transmembrane domains (TMD) form a pore in the inner membrane and the ATP-binding domain (NBD) is responsible for energy generation.</text>
</comment>
<dbReference type="Gene3D" id="3.40.50.300">
    <property type="entry name" value="P-loop containing nucleotide triphosphate hydrolases"/>
    <property type="match status" value="1"/>
</dbReference>
<evidence type="ECO:0000259" key="12">
    <source>
        <dbReference type="PROSITE" id="PS50893"/>
    </source>
</evidence>
<comment type="subcellular location">
    <subcellularLocation>
        <location evidence="1">Cell membrane</location>
        <topology evidence="1">Multi-pass membrane protein</topology>
    </subcellularLocation>
</comment>
<dbReference type="PANTHER" id="PTHR24221">
    <property type="entry name" value="ATP-BINDING CASSETTE SUB-FAMILY B"/>
    <property type="match status" value="1"/>
</dbReference>
<keyword evidence="9 11" id="KW-0472">Membrane</keyword>
<dbReference type="InterPro" id="IPR047957">
    <property type="entry name" value="ABC_AprD-like_6TM"/>
</dbReference>
<comment type="similarity">
    <text evidence="2">Belongs to the ABC transporter superfamily.</text>
</comment>
<dbReference type="SUPFAM" id="SSF90123">
    <property type="entry name" value="ABC transporter transmembrane region"/>
    <property type="match status" value="1"/>
</dbReference>
<evidence type="ECO:0000256" key="11">
    <source>
        <dbReference type="SAM" id="Phobius"/>
    </source>
</evidence>
<dbReference type="Gene3D" id="1.20.1560.10">
    <property type="entry name" value="ABC transporter type 1, transmembrane domain"/>
    <property type="match status" value="1"/>
</dbReference>
<dbReference type="GO" id="GO:0005524">
    <property type="term" value="F:ATP binding"/>
    <property type="evidence" value="ECO:0007669"/>
    <property type="project" value="UniProtKB-KW"/>
</dbReference>
<dbReference type="AlphaFoldDB" id="A0A2M8RAP4"/>
<feature type="transmembrane region" description="Helical" evidence="11">
    <location>
        <begin position="21"/>
        <end position="45"/>
    </location>
</feature>
<keyword evidence="15" id="KW-1185">Reference proteome</keyword>